<protein>
    <submittedName>
        <fullName evidence="3">AAA family ATPase</fullName>
    </submittedName>
</protein>
<evidence type="ECO:0000259" key="1">
    <source>
        <dbReference type="Pfam" id="PF13304"/>
    </source>
</evidence>
<dbReference type="Gene3D" id="3.40.50.300">
    <property type="entry name" value="P-loop containing nucleotide triphosphate hydrolases"/>
    <property type="match status" value="2"/>
</dbReference>
<evidence type="ECO:0000313" key="4">
    <source>
        <dbReference type="Proteomes" id="UP000433309"/>
    </source>
</evidence>
<dbReference type="PANTHER" id="PTHR32182">
    <property type="entry name" value="DNA REPLICATION AND REPAIR PROTEIN RECF"/>
    <property type="match status" value="1"/>
</dbReference>
<dbReference type="EMBL" id="WKJK01000029">
    <property type="protein sequence ID" value="MRW94504.1"/>
    <property type="molecule type" value="Genomic_DNA"/>
</dbReference>
<dbReference type="InterPro" id="IPR027417">
    <property type="entry name" value="P-loop_NTPase"/>
</dbReference>
<dbReference type="InterPro" id="IPR003959">
    <property type="entry name" value="ATPase_AAA_core"/>
</dbReference>
<organism evidence="3 4">
    <name type="scientific">Duganella guangzhouensis</name>
    <dbReference type="NCBI Taxonomy" id="2666084"/>
    <lineage>
        <taxon>Bacteria</taxon>
        <taxon>Pseudomonadati</taxon>
        <taxon>Pseudomonadota</taxon>
        <taxon>Betaproteobacteria</taxon>
        <taxon>Burkholderiales</taxon>
        <taxon>Oxalobacteraceae</taxon>
        <taxon>Telluria group</taxon>
        <taxon>Duganella</taxon>
    </lineage>
</organism>
<evidence type="ECO:0000313" key="3">
    <source>
        <dbReference type="EMBL" id="MRW94504.1"/>
    </source>
</evidence>
<feature type="domain" description="ATPase AAA-type core" evidence="1">
    <location>
        <begin position="333"/>
        <end position="423"/>
    </location>
</feature>
<reference evidence="3 4" key="1">
    <citation type="submission" date="2019-11" db="EMBL/GenBank/DDBJ databases">
        <title>Novel species isolated from a subtropical stream in China.</title>
        <authorList>
            <person name="Lu H."/>
        </authorList>
    </citation>
    <scope>NUCLEOTIDE SEQUENCE [LARGE SCALE GENOMIC DNA]</scope>
    <source>
        <strain evidence="3 4">FT80W</strain>
    </source>
</reference>
<keyword evidence="4" id="KW-1185">Reference proteome</keyword>
<feature type="domain" description="Rad50/SbcC-type AAA" evidence="2">
    <location>
        <begin position="40"/>
        <end position="259"/>
    </location>
</feature>
<dbReference type="GO" id="GO:0006302">
    <property type="term" value="P:double-strand break repair"/>
    <property type="evidence" value="ECO:0007669"/>
    <property type="project" value="InterPro"/>
</dbReference>
<gene>
    <name evidence="3" type="ORF">GJ699_31500</name>
</gene>
<comment type="caution">
    <text evidence="3">The sequence shown here is derived from an EMBL/GenBank/DDBJ whole genome shotgun (WGS) entry which is preliminary data.</text>
</comment>
<dbReference type="Proteomes" id="UP000433309">
    <property type="component" value="Unassembled WGS sequence"/>
</dbReference>
<name>A0A6I2LCG2_9BURK</name>
<dbReference type="InterPro" id="IPR038729">
    <property type="entry name" value="Rad50/SbcC_AAA"/>
</dbReference>
<evidence type="ECO:0000259" key="2">
    <source>
        <dbReference type="Pfam" id="PF13476"/>
    </source>
</evidence>
<accession>A0A6I2LCG2</accession>
<dbReference type="AlphaFoldDB" id="A0A6I2LCG2"/>
<proteinExistence type="predicted"/>
<dbReference type="SUPFAM" id="SSF52540">
    <property type="entry name" value="P-loop containing nucleoside triphosphate hydrolases"/>
    <property type="match status" value="1"/>
</dbReference>
<dbReference type="Pfam" id="PF13476">
    <property type="entry name" value="AAA_23"/>
    <property type="match status" value="1"/>
</dbReference>
<sequence>MLQQAFICQPNRRQHLPPPVCMQRLVRKLPKEITMRIDNLRLKNYRCFDSLSLKLHPQMTVLVAPNGHGKTSILDAVKVALWPYVAGFDLGSTTNDVTTIQIDDVFLERVQTEQKSSSMEWRLPAQVNADGTLCVAQLLQEGVFQIPQLERKYLEEPDPKATFSEGLPWQITRFRESVRKGTKTKEINPVGVLGINDTAQALQQRIFTDRPGVPDDLPVLGYYGTGRLWAQKKLTSVHVETDPQSQSRTFAYRDCLDPFSSYKHFAVWFTRVHQAYLQAQIRNLERHLPLNAENAVELSAPFKAVQNAIDKILRKHTGWGELAYNAEHEELVLHHDTHGVLKVSQLSDGIRSMLALVGDIAYRCYKLNNHLGMDAPTLTRGIVMIDEVDMHLHPSWQQTVLSDLSAAFPKLQFIVTTHSPQVLTSIASENIRILYRNRLNQWEALPPEQEIKGVESAVALNDIMRVNPIPPIDEANWLVEYTNKIENHTYDDAEGRQLRAKLIELYGERHPVILDTDRLIRFQAFKLRKSNASKV</sequence>
<dbReference type="Pfam" id="PF13304">
    <property type="entry name" value="AAA_21"/>
    <property type="match status" value="1"/>
</dbReference>
<dbReference type="GO" id="GO:0000731">
    <property type="term" value="P:DNA synthesis involved in DNA repair"/>
    <property type="evidence" value="ECO:0007669"/>
    <property type="project" value="TreeGrafter"/>
</dbReference>
<dbReference type="GO" id="GO:0016887">
    <property type="term" value="F:ATP hydrolysis activity"/>
    <property type="evidence" value="ECO:0007669"/>
    <property type="project" value="InterPro"/>
</dbReference>
<dbReference type="PANTHER" id="PTHR32182:SF23">
    <property type="entry name" value="ATP BINDING PROTEIN"/>
    <property type="match status" value="1"/>
</dbReference>
<dbReference type="GO" id="GO:0005524">
    <property type="term" value="F:ATP binding"/>
    <property type="evidence" value="ECO:0007669"/>
    <property type="project" value="InterPro"/>
</dbReference>